<organism evidence="1 2">
    <name type="scientific">Clostridioides difficile</name>
    <name type="common">Peptoclostridium difficile</name>
    <dbReference type="NCBI Taxonomy" id="1496"/>
    <lineage>
        <taxon>Bacteria</taxon>
        <taxon>Bacillati</taxon>
        <taxon>Bacillota</taxon>
        <taxon>Clostridia</taxon>
        <taxon>Peptostreptococcales</taxon>
        <taxon>Peptostreptococcaceae</taxon>
        <taxon>Clostridioides</taxon>
    </lineage>
</organism>
<reference evidence="1" key="2">
    <citation type="submission" date="2021-06" db="EMBL/GenBank/DDBJ databases">
        <authorList>
            <consortium name="NCBI Pathogen Detection Project"/>
        </authorList>
    </citation>
    <scope>NUCLEOTIDE SEQUENCE</scope>
    <source>
        <strain evidence="1">Clostridioides</strain>
    </source>
</reference>
<dbReference type="RefSeq" id="WP_003429637.1">
    <property type="nucleotide sequence ID" value="NZ_AP025558.1"/>
</dbReference>
<sequence length="54" mass="6172">MNKKAILALKLSTFVIALAEVVILKVLRFNHTTNTHQTAVRKTIAWWGFSYAKK</sequence>
<protein>
    <submittedName>
        <fullName evidence="1">Uncharacterized protein</fullName>
    </submittedName>
</protein>
<comment type="caution">
    <text evidence="1">The sequence shown here is derived from an EMBL/GenBank/DDBJ whole genome shotgun (WGS) entry which is preliminary data.</text>
</comment>
<gene>
    <name evidence="1" type="ORF">KRQ00_003369</name>
</gene>
<evidence type="ECO:0000313" key="2">
    <source>
        <dbReference type="Proteomes" id="UP000879542"/>
    </source>
</evidence>
<evidence type="ECO:0000313" key="1">
    <source>
        <dbReference type="EMBL" id="HBH2621581.1"/>
    </source>
</evidence>
<dbReference type="AlphaFoldDB" id="A0A9P3YTV6"/>
<dbReference type="EMBL" id="DAEQIJ010000022">
    <property type="protein sequence ID" value="HBH2621581.1"/>
    <property type="molecule type" value="Genomic_DNA"/>
</dbReference>
<accession>A0A9P3YTV6</accession>
<name>A0A9P3YTV6_CLODI</name>
<reference evidence="1" key="1">
    <citation type="journal article" date="2018" name="Genome Biol.">
        <title>SKESA: strategic k-mer extension for scrupulous assemblies.</title>
        <authorList>
            <person name="Souvorov A."/>
            <person name="Agarwala R."/>
            <person name="Lipman D.J."/>
        </authorList>
    </citation>
    <scope>NUCLEOTIDE SEQUENCE</scope>
    <source>
        <strain evidence="1">Clostridioides</strain>
    </source>
</reference>
<dbReference type="Proteomes" id="UP000879542">
    <property type="component" value="Unassembled WGS sequence"/>
</dbReference>
<proteinExistence type="predicted"/>